<dbReference type="AlphaFoldDB" id="A0A816MBH0"/>
<dbReference type="Proteomes" id="UP000663887">
    <property type="component" value="Unassembled WGS sequence"/>
</dbReference>
<dbReference type="Proteomes" id="UP000676336">
    <property type="component" value="Unassembled WGS sequence"/>
</dbReference>
<protein>
    <submittedName>
        <fullName evidence="2">Uncharacterized protein</fullName>
    </submittedName>
</protein>
<reference evidence="2" key="1">
    <citation type="submission" date="2021-02" db="EMBL/GenBank/DDBJ databases">
        <authorList>
            <person name="Nowell W R."/>
        </authorList>
    </citation>
    <scope>NUCLEOTIDE SEQUENCE</scope>
</reference>
<evidence type="ECO:0000313" key="4">
    <source>
        <dbReference type="EMBL" id="CAF3967991.1"/>
    </source>
</evidence>
<evidence type="ECO:0000313" key="6">
    <source>
        <dbReference type="Proteomes" id="UP000663824"/>
    </source>
</evidence>
<dbReference type="EMBL" id="CAJOBF010003606">
    <property type="protein sequence ID" value="CAF4099668.1"/>
    <property type="molecule type" value="Genomic_DNA"/>
</dbReference>
<feature type="transmembrane region" description="Helical" evidence="1">
    <location>
        <begin position="20"/>
        <end position="40"/>
    </location>
</feature>
<dbReference type="EMBL" id="CAJNRE010002994">
    <property type="protein sequence ID" value="CAF2000943.1"/>
    <property type="molecule type" value="Genomic_DNA"/>
</dbReference>
<evidence type="ECO:0000313" key="5">
    <source>
        <dbReference type="EMBL" id="CAF4099668.1"/>
    </source>
</evidence>
<evidence type="ECO:0000256" key="1">
    <source>
        <dbReference type="SAM" id="Phobius"/>
    </source>
</evidence>
<gene>
    <name evidence="2" type="ORF">MBJ925_LOCUS8229</name>
    <name evidence="4" type="ORF">SMN809_LOCUS10168</name>
    <name evidence="5" type="ORF">UXM345_LOCUS22163</name>
    <name evidence="3" type="ORF">XDN619_LOCUS10247</name>
</gene>
<feature type="transmembrane region" description="Helical" evidence="1">
    <location>
        <begin position="60"/>
        <end position="83"/>
    </location>
</feature>
<evidence type="ECO:0000313" key="3">
    <source>
        <dbReference type="EMBL" id="CAF2059108.1"/>
    </source>
</evidence>
<evidence type="ECO:0000313" key="2">
    <source>
        <dbReference type="EMBL" id="CAF2000943.1"/>
    </source>
</evidence>
<keyword evidence="1" id="KW-0812">Transmembrane</keyword>
<proteinExistence type="predicted"/>
<dbReference type="EMBL" id="CAJNRG010003651">
    <property type="protein sequence ID" value="CAF2059108.1"/>
    <property type="molecule type" value="Genomic_DNA"/>
</dbReference>
<accession>A0A816MBH0</accession>
<comment type="caution">
    <text evidence="2">The sequence shown here is derived from an EMBL/GenBank/DDBJ whole genome shotgun (WGS) entry which is preliminary data.</text>
</comment>
<keyword evidence="1" id="KW-1133">Transmembrane helix</keyword>
<dbReference type="Proteomes" id="UP000663824">
    <property type="component" value="Unassembled WGS sequence"/>
</dbReference>
<dbReference type="Proteomes" id="UP000663842">
    <property type="component" value="Unassembled WGS sequence"/>
</dbReference>
<name>A0A816MBH0_9BILA</name>
<sequence>MIRIFWQKYRMKHQFQWHQYRVMPIQVVLISFLFLIFPFSDMVITFLQLFGFSDDIATTFLTLAMFSTYYALLLFPTVTVALLPELRGKLKITLQLLRKRRTVAPQIIEERIVC</sequence>
<organism evidence="2 6">
    <name type="scientific">Rotaria magnacalcarata</name>
    <dbReference type="NCBI Taxonomy" id="392030"/>
    <lineage>
        <taxon>Eukaryota</taxon>
        <taxon>Metazoa</taxon>
        <taxon>Spiralia</taxon>
        <taxon>Gnathifera</taxon>
        <taxon>Rotifera</taxon>
        <taxon>Eurotatoria</taxon>
        <taxon>Bdelloidea</taxon>
        <taxon>Philodinida</taxon>
        <taxon>Philodinidae</taxon>
        <taxon>Rotaria</taxon>
    </lineage>
</organism>
<keyword evidence="1" id="KW-0472">Membrane</keyword>
<dbReference type="EMBL" id="CAJOBI010003420">
    <property type="protein sequence ID" value="CAF3967991.1"/>
    <property type="molecule type" value="Genomic_DNA"/>
</dbReference>